<dbReference type="STRING" id="400727.A0A2T7P2J6"/>
<sequence length="389" mass="43900">MKNAEVHGIVYIYNIDDRPCMSEARISVATHVGADGHVLYSGVHRNSSFYYNNGWPRLTDCFLNTVLVWVPCAFLWCPLPFYLVVLARKGEVTPLHVTWLNSAKTYFSFILSMVALLSLLQDFKLLTDSGSDVLPVVIYLASGLRLVTYIYLGWRRDLEEVDLFDLNPRDSSDVLVPSFEREWELERERFRNKQRSKDKSRNDTKNGPTMMPSLQRLTTDSVQMDIHFPATVLETKSLVPSCSSRSWRGKGGVTTAYGTLHRPGDDEINQETPSLLRVLVKLVGPRLILGLVSNAVSEGILILCPVLLGIGCVEKGPDRLNTCCRLLIEQVTSPDNNDKQSRSGYVLALLMFLVYMVRTLLSSFSFYCAQLVGMQLKTILIAAIYKKSW</sequence>
<keyword evidence="2 5" id="KW-1133">Transmembrane helix</keyword>
<evidence type="ECO:0000313" key="6">
    <source>
        <dbReference type="EMBL" id="PVD27630.1"/>
    </source>
</evidence>
<dbReference type="SUPFAM" id="SSF90123">
    <property type="entry name" value="ABC transporter transmembrane region"/>
    <property type="match status" value="1"/>
</dbReference>
<dbReference type="OrthoDB" id="6500128at2759"/>
<dbReference type="EMBL" id="PZQS01000007">
    <property type="protein sequence ID" value="PVD27630.1"/>
    <property type="molecule type" value="Genomic_DNA"/>
</dbReference>
<gene>
    <name evidence="6" type="ORF">C0Q70_12796</name>
</gene>
<feature type="compositionally biased region" description="Basic and acidic residues" evidence="4">
    <location>
        <begin position="190"/>
        <end position="204"/>
    </location>
</feature>
<dbReference type="GO" id="GO:0016020">
    <property type="term" value="C:membrane"/>
    <property type="evidence" value="ECO:0007669"/>
    <property type="project" value="InterPro"/>
</dbReference>
<keyword evidence="7" id="KW-1185">Reference proteome</keyword>
<feature type="transmembrane region" description="Helical" evidence="5">
    <location>
        <begin position="66"/>
        <end position="87"/>
    </location>
</feature>
<dbReference type="AlphaFoldDB" id="A0A2T7P2J6"/>
<feature type="transmembrane region" description="Helical" evidence="5">
    <location>
        <begin position="99"/>
        <end position="121"/>
    </location>
</feature>
<evidence type="ECO:0000313" key="7">
    <source>
        <dbReference type="Proteomes" id="UP000245119"/>
    </source>
</evidence>
<name>A0A2T7P2J6_POMCA</name>
<evidence type="ECO:0000256" key="5">
    <source>
        <dbReference type="SAM" id="Phobius"/>
    </source>
</evidence>
<feature type="transmembrane region" description="Helical" evidence="5">
    <location>
        <begin position="287"/>
        <end position="310"/>
    </location>
</feature>
<dbReference type="Proteomes" id="UP000245119">
    <property type="component" value="Linkage Group LG7"/>
</dbReference>
<feature type="transmembrane region" description="Helical" evidence="5">
    <location>
        <begin position="133"/>
        <end position="152"/>
    </location>
</feature>
<protein>
    <recommendedName>
        <fullName evidence="8">ABC transmembrane type-1 domain-containing protein</fullName>
    </recommendedName>
</protein>
<reference evidence="6 7" key="1">
    <citation type="submission" date="2018-04" db="EMBL/GenBank/DDBJ databases">
        <title>The genome of golden apple snail Pomacea canaliculata provides insight into stress tolerance and invasive adaptation.</title>
        <authorList>
            <person name="Liu C."/>
            <person name="Liu B."/>
            <person name="Ren Y."/>
            <person name="Zhang Y."/>
            <person name="Wang H."/>
            <person name="Li S."/>
            <person name="Jiang F."/>
            <person name="Yin L."/>
            <person name="Zhang G."/>
            <person name="Qian W."/>
            <person name="Fan W."/>
        </authorList>
    </citation>
    <scope>NUCLEOTIDE SEQUENCE [LARGE SCALE GENOMIC DNA]</scope>
    <source>
        <strain evidence="6">SZHN2017</strain>
        <tissue evidence="6">Muscle</tissue>
    </source>
</reference>
<accession>A0A2T7P2J6</accession>
<dbReference type="InterPro" id="IPR036640">
    <property type="entry name" value="ABC1_TM_sf"/>
</dbReference>
<evidence type="ECO:0000256" key="2">
    <source>
        <dbReference type="ARBA" id="ARBA00022989"/>
    </source>
</evidence>
<evidence type="ECO:0000256" key="1">
    <source>
        <dbReference type="ARBA" id="ARBA00022692"/>
    </source>
</evidence>
<organism evidence="6 7">
    <name type="scientific">Pomacea canaliculata</name>
    <name type="common">Golden apple snail</name>
    <dbReference type="NCBI Taxonomy" id="400727"/>
    <lineage>
        <taxon>Eukaryota</taxon>
        <taxon>Metazoa</taxon>
        <taxon>Spiralia</taxon>
        <taxon>Lophotrochozoa</taxon>
        <taxon>Mollusca</taxon>
        <taxon>Gastropoda</taxon>
        <taxon>Caenogastropoda</taxon>
        <taxon>Architaenioglossa</taxon>
        <taxon>Ampullarioidea</taxon>
        <taxon>Ampullariidae</taxon>
        <taxon>Pomacea</taxon>
    </lineage>
</organism>
<comment type="caution">
    <text evidence="6">The sequence shown here is derived from an EMBL/GenBank/DDBJ whole genome shotgun (WGS) entry which is preliminary data.</text>
</comment>
<feature type="region of interest" description="Disordered" evidence="4">
    <location>
        <begin position="190"/>
        <end position="213"/>
    </location>
</feature>
<proteinExistence type="predicted"/>
<evidence type="ECO:0000256" key="4">
    <source>
        <dbReference type="SAM" id="MobiDB-lite"/>
    </source>
</evidence>
<dbReference type="Gene3D" id="1.20.1560.10">
    <property type="entry name" value="ABC transporter type 1, transmembrane domain"/>
    <property type="match status" value="1"/>
</dbReference>
<evidence type="ECO:0000256" key="3">
    <source>
        <dbReference type="ARBA" id="ARBA00023136"/>
    </source>
</evidence>
<keyword evidence="1 5" id="KW-0812">Transmembrane</keyword>
<dbReference type="GO" id="GO:0005524">
    <property type="term" value="F:ATP binding"/>
    <property type="evidence" value="ECO:0007669"/>
    <property type="project" value="InterPro"/>
</dbReference>
<keyword evidence="3 5" id="KW-0472">Membrane</keyword>
<feature type="transmembrane region" description="Helical" evidence="5">
    <location>
        <begin position="345"/>
        <end position="369"/>
    </location>
</feature>
<evidence type="ECO:0008006" key="8">
    <source>
        <dbReference type="Google" id="ProtNLM"/>
    </source>
</evidence>